<dbReference type="AlphaFoldDB" id="A0A1I8A8T2"/>
<keyword evidence="1" id="KW-1185">Reference proteome</keyword>
<dbReference type="WBParaSite" id="L893_g33726.t1">
    <property type="protein sequence ID" value="L893_g33726.t1"/>
    <property type="gene ID" value="L893_g33726"/>
</dbReference>
<protein>
    <submittedName>
        <fullName evidence="2">Uncharacterized protein</fullName>
    </submittedName>
</protein>
<accession>A0A1I8A8T2</accession>
<reference evidence="2" key="1">
    <citation type="submission" date="2016-11" db="UniProtKB">
        <authorList>
            <consortium name="WormBaseParasite"/>
        </authorList>
    </citation>
    <scope>IDENTIFICATION</scope>
</reference>
<evidence type="ECO:0000313" key="2">
    <source>
        <dbReference type="WBParaSite" id="L893_g33726.t1"/>
    </source>
</evidence>
<evidence type="ECO:0000313" key="1">
    <source>
        <dbReference type="Proteomes" id="UP000095287"/>
    </source>
</evidence>
<sequence>MLLKAFRPPNPTLHLLFAIRSIDYKWSSVTGATMAINQCCLWRFRTFHHLQSSHLFSLSSYQCVCSQCGPTVAGRDSDFVPLLCLLNRSNLQSADRSCTTAATPPPSPLSVPSLRNTLPGHRFCTPIGAVHVLFSNRGDHKTRNLPLDVCVRGIYVCECGQIARINGISVFLGRPLMSTRCNLQEIPDVILIFLAAIETKTCACRR</sequence>
<proteinExistence type="predicted"/>
<name>A0A1I8A8T2_9BILA</name>
<dbReference type="Proteomes" id="UP000095287">
    <property type="component" value="Unplaced"/>
</dbReference>
<organism evidence="1 2">
    <name type="scientific">Steinernema glaseri</name>
    <dbReference type="NCBI Taxonomy" id="37863"/>
    <lineage>
        <taxon>Eukaryota</taxon>
        <taxon>Metazoa</taxon>
        <taxon>Ecdysozoa</taxon>
        <taxon>Nematoda</taxon>
        <taxon>Chromadorea</taxon>
        <taxon>Rhabditida</taxon>
        <taxon>Tylenchina</taxon>
        <taxon>Panagrolaimomorpha</taxon>
        <taxon>Strongyloidoidea</taxon>
        <taxon>Steinernematidae</taxon>
        <taxon>Steinernema</taxon>
    </lineage>
</organism>